<name>A0A4Y1QW39_PRUDU</name>
<comment type="similarity">
    <text evidence="2">Belongs to the drug/metabolite transporter (DMT) superfamily. Plant drug/metabolite exporter (P-DME) (TC 2.A.7.4) family.</text>
</comment>
<dbReference type="GO" id="GO:0016020">
    <property type="term" value="C:membrane"/>
    <property type="evidence" value="ECO:0007669"/>
    <property type="project" value="UniProtKB-SubCell"/>
</dbReference>
<feature type="transmembrane region" description="Helical" evidence="6">
    <location>
        <begin position="422"/>
        <end position="440"/>
    </location>
</feature>
<feature type="transmembrane region" description="Helical" evidence="6">
    <location>
        <begin position="602"/>
        <end position="619"/>
    </location>
</feature>
<evidence type="ECO:0000313" key="8">
    <source>
        <dbReference type="EMBL" id="BBG96073.1"/>
    </source>
</evidence>
<accession>A0A4Y1QW39</accession>
<feature type="transmembrane region" description="Helical" evidence="6">
    <location>
        <begin position="652"/>
        <end position="674"/>
    </location>
</feature>
<feature type="transmembrane region" description="Helical" evidence="6">
    <location>
        <begin position="845"/>
        <end position="869"/>
    </location>
</feature>
<dbReference type="SUPFAM" id="SSF103481">
    <property type="entry name" value="Multidrug resistance efflux transporter EmrE"/>
    <property type="match status" value="4"/>
</dbReference>
<keyword evidence="4 6" id="KW-1133">Transmembrane helix</keyword>
<feature type="transmembrane region" description="Helical" evidence="6">
    <location>
        <begin position="694"/>
        <end position="714"/>
    </location>
</feature>
<evidence type="ECO:0000256" key="4">
    <source>
        <dbReference type="ARBA" id="ARBA00022989"/>
    </source>
</evidence>
<feature type="transmembrane region" description="Helical" evidence="6">
    <location>
        <begin position="779"/>
        <end position="799"/>
    </location>
</feature>
<feature type="domain" description="EamA" evidence="7">
    <location>
        <begin position="781"/>
        <end position="902"/>
    </location>
</feature>
<evidence type="ECO:0000256" key="5">
    <source>
        <dbReference type="ARBA" id="ARBA00023136"/>
    </source>
</evidence>
<sequence>MGVHEICDALHDMKPVLLMVAVQFSFAGVNIFYKLATNDGMSSRILVAYRFIFGTAFLLPIALIFERKSRPKLTWMVLLQGFLSGLFGGSLSQNLYIQSLALTSATFASAIAQLIPALTFVFAVTCRLESLNLRSIAGKAKVLGTLMGIGGAMVLTFYKGVEINIWSTHVDLLHGSQQQNNHLAASAHADSGNRLLGCLLSLGATKMGATYPCYYSSSALMSAMGSIQAVGFALIKERDWSQWKLGWNIRLLTVAYGGVVATGLSVTCIALCIRMRGPLFVSVFNPLMLVLVAIVGSLVLDEKLHLGSVLGAVLIVCGLYAVLWGKGKEINKSQSVAPSESLHHQDSGSIDIVIMPNGMSSNNEGLTSNNAPNTAAYTGMNIFYKMATEVGMNLTVLVVYRNMFSAALMVPVALIIEWRSRPKLTLVILFQAFISGLLGLERLALGTHAGRAKVVGTLVGIGGTMVFTFYKGKEIAIWSIHVNLLHKYTQQNSHVASSHRNTGSQLLGSLLALGSSTSFALWLVFQSVAFALCRGRDWSQWKLGWDIKLLTAVYAGVVTTGLVFTVIAWCVQMRGPLFVSIFNPLCLLLVALSGSLLLHEKLYLGSILGGMLIVCGLYIDGMKPVMVMVLVQILFAGMNILYKLVAEDGMNFTILIAYRMMFAAAFMLPLALVFERGSLSQNLYIESIALTSATYAVAMYNLVPAITFILAIFFRMEELAIDTNAGKAKVVGTVMGIGGAMLFTFYKGIEINIWSTHFDLHSQPNSHEASISHKSSGSLLLGSMVSLGSCVSYAIWLIIQGKLNKRFPYPYSSTALMSLMGSIQSVVFALCVERDWNQWKLGWDIRLLAVSYSGVLNSGLAVTLIAWVVKKGGPLLVAVFQPLLLVMVALAGSLLLDEKLHLGRSKAWPQHILRFD</sequence>
<protein>
    <submittedName>
        <fullName evidence="8">Nodulin MtN21 /EamA-like transporter family protein</fullName>
    </submittedName>
</protein>
<dbReference type="AlphaFoldDB" id="A0A4Y1QW39"/>
<feature type="transmembrane region" description="Helical" evidence="6">
    <location>
        <begin position="577"/>
        <end position="597"/>
    </location>
</feature>
<dbReference type="GO" id="GO:0022857">
    <property type="term" value="F:transmembrane transporter activity"/>
    <property type="evidence" value="ECO:0007669"/>
    <property type="project" value="InterPro"/>
</dbReference>
<feature type="transmembrane region" description="Helical" evidence="6">
    <location>
        <begin position="510"/>
        <end position="532"/>
    </location>
</feature>
<feature type="transmembrane region" description="Helical" evidence="6">
    <location>
        <begin position="45"/>
        <end position="65"/>
    </location>
</feature>
<feature type="transmembrane region" description="Helical" evidence="6">
    <location>
        <begin position="306"/>
        <end position="325"/>
    </location>
</feature>
<gene>
    <name evidence="8" type="ORF">Prudu_004776</name>
</gene>
<evidence type="ECO:0000256" key="6">
    <source>
        <dbReference type="SAM" id="Phobius"/>
    </source>
</evidence>
<evidence type="ECO:0000256" key="2">
    <source>
        <dbReference type="ARBA" id="ARBA00007635"/>
    </source>
</evidence>
<feature type="transmembrane region" description="Helical" evidence="6">
    <location>
        <begin position="247"/>
        <end position="272"/>
    </location>
</feature>
<feature type="transmembrane region" description="Helical" evidence="6">
    <location>
        <begin position="102"/>
        <end position="124"/>
    </location>
</feature>
<dbReference type="InterPro" id="IPR037185">
    <property type="entry name" value="EmrE-like"/>
</dbReference>
<dbReference type="EMBL" id="AP019297">
    <property type="protein sequence ID" value="BBG96073.1"/>
    <property type="molecule type" value="Genomic_DNA"/>
</dbReference>
<keyword evidence="3 6" id="KW-0812">Transmembrane</keyword>
<feature type="domain" description="EamA" evidence="7">
    <location>
        <begin position="14"/>
        <end position="154"/>
    </location>
</feature>
<feature type="transmembrane region" description="Helical" evidence="6">
    <location>
        <begin position="77"/>
        <end position="96"/>
    </location>
</feature>
<feature type="transmembrane region" description="Helical" evidence="6">
    <location>
        <begin position="552"/>
        <end position="571"/>
    </location>
</feature>
<dbReference type="InterPro" id="IPR030184">
    <property type="entry name" value="WAT1-related"/>
</dbReference>
<evidence type="ECO:0000256" key="1">
    <source>
        <dbReference type="ARBA" id="ARBA00004141"/>
    </source>
</evidence>
<organism evidence="8">
    <name type="scientific">Prunus dulcis</name>
    <name type="common">Almond</name>
    <name type="synonym">Amygdalus dulcis</name>
    <dbReference type="NCBI Taxonomy" id="3755"/>
    <lineage>
        <taxon>Eukaryota</taxon>
        <taxon>Viridiplantae</taxon>
        <taxon>Streptophyta</taxon>
        <taxon>Embryophyta</taxon>
        <taxon>Tracheophyta</taxon>
        <taxon>Spermatophyta</taxon>
        <taxon>Magnoliopsida</taxon>
        <taxon>eudicotyledons</taxon>
        <taxon>Gunneridae</taxon>
        <taxon>Pentapetalae</taxon>
        <taxon>rosids</taxon>
        <taxon>fabids</taxon>
        <taxon>Rosales</taxon>
        <taxon>Rosaceae</taxon>
        <taxon>Amygdaloideae</taxon>
        <taxon>Amygdaleae</taxon>
        <taxon>Prunus</taxon>
    </lineage>
</organism>
<feature type="transmembrane region" description="Helical" evidence="6">
    <location>
        <begin position="16"/>
        <end position="33"/>
    </location>
</feature>
<keyword evidence="5 6" id="KW-0472">Membrane</keyword>
<proteinExistence type="inferred from homology"/>
<feature type="transmembrane region" description="Helical" evidence="6">
    <location>
        <begin position="279"/>
        <end position="300"/>
    </location>
</feature>
<dbReference type="Pfam" id="PF00892">
    <property type="entry name" value="EamA"/>
    <property type="match status" value="3"/>
</dbReference>
<feature type="transmembrane region" description="Helical" evidence="6">
    <location>
        <begin position="213"/>
        <end position="235"/>
    </location>
</feature>
<feature type="transmembrane region" description="Helical" evidence="6">
    <location>
        <begin position="875"/>
        <end position="896"/>
    </location>
</feature>
<feature type="transmembrane region" description="Helical" evidence="6">
    <location>
        <begin position="625"/>
        <end position="645"/>
    </location>
</feature>
<evidence type="ECO:0000259" key="7">
    <source>
        <dbReference type="Pfam" id="PF00892"/>
    </source>
</evidence>
<feature type="transmembrane region" description="Helical" evidence="6">
    <location>
        <begin position="811"/>
        <end position="833"/>
    </location>
</feature>
<dbReference type="InterPro" id="IPR000620">
    <property type="entry name" value="EamA_dom"/>
</dbReference>
<comment type="subcellular location">
    <subcellularLocation>
        <location evidence="1">Membrane</location>
        <topology evidence="1">Multi-pass membrane protein</topology>
    </subcellularLocation>
</comment>
<feature type="domain" description="EamA" evidence="7">
    <location>
        <begin position="216"/>
        <end position="323"/>
    </location>
</feature>
<dbReference type="PANTHER" id="PTHR31218">
    <property type="entry name" value="WAT1-RELATED PROTEIN"/>
    <property type="match status" value="1"/>
</dbReference>
<feature type="transmembrane region" description="Helical" evidence="6">
    <location>
        <begin position="394"/>
        <end position="416"/>
    </location>
</feature>
<evidence type="ECO:0000256" key="3">
    <source>
        <dbReference type="ARBA" id="ARBA00022692"/>
    </source>
</evidence>
<reference evidence="8" key="1">
    <citation type="journal article" date="2019" name="Science">
        <title>Mutation of a bHLH transcription factor allowed almond domestication.</title>
        <authorList>
            <person name="Sanchez-Perez R."/>
            <person name="Pavan S."/>
            <person name="Mazzeo R."/>
            <person name="Moldovan C."/>
            <person name="Aiese Cigliano R."/>
            <person name="Del Cueto J."/>
            <person name="Ricciardi F."/>
            <person name="Lotti C."/>
            <person name="Ricciardi L."/>
            <person name="Dicenta F."/>
            <person name="Lopez-Marques R.L."/>
            <person name="Lindberg Moller B."/>
        </authorList>
    </citation>
    <scope>NUCLEOTIDE SEQUENCE</scope>
</reference>